<dbReference type="EMBL" id="CAJNDS010002137">
    <property type="protein sequence ID" value="CAE7346939.1"/>
    <property type="molecule type" value="Genomic_DNA"/>
</dbReference>
<proteinExistence type="predicted"/>
<dbReference type="InterPro" id="IPR032675">
    <property type="entry name" value="LRR_dom_sf"/>
</dbReference>
<evidence type="ECO:0008006" key="3">
    <source>
        <dbReference type="Google" id="ProtNLM"/>
    </source>
</evidence>
<organism evidence="1 2">
    <name type="scientific">Symbiodinium natans</name>
    <dbReference type="NCBI Taxonomy" id="878477"/>
    <lineage>
        <taxon>Eukaryota</taxon>
        <taxon>Sar</taxon>
        <taxon>Alveolata</taxon>
        <taxon>Dinophyceae</taxon>
        <taxon>Suessiales</taxon>
        <taxon>Symbiodiniaceae</taxon>
        <taxon>Symbiodinium</taxon>
    </lineage>
</organism>
<accession>A0A812P214</accession>
<dbReference type="SUPFAM" id="SSF52047">
    <property type="entry name" value="RNI-like"/>
    <property type="match status" value="1"/>
</dbReference>
<dbReference type="Gene3D" id="3.80.10.10">
    <property type="entry name" value="Ribonuclease Inhibitor"/>
    <property type="match status" value="2"/>
</dbReference>
<name>A0A812P214_9DINO</name>
<keyword evidence="2" id="KW-1185">Reference proteome</keyword>
<dbReference type="Proteomes" id="UP000604046">
    <property type="component" value="Unassembled WGS sequence"/>
</dbReference>
<gene>
    <name evidence="1" type="ORF">SNAT2548_LOCUS18201</name>
</gene>
<sequence length="577" mass="63592">MRRLRGKQPGPFSKGEGRLLNAFAHLAKPLGLGVFRIAAVSRACRCFLASESGHDSFWRQVFEEKISLKKIKKCDAACKALFARIPSGLQSLDLLLSKVEWYCRERESISEEALKVLTTKLGNLKKLSLDMSCHDEELQTELMRSLPSTLDSLSLAMNMEEGVVEVMAQNLPRNLSSLAVDFHMMLEGDLSAFLKAVPRCLKHLRLGLAEVLSKKDLPHLGAVIKGNAGLESLVLDLENNGDCTGKGLVQVVQSFPPQLRQLEVRMTQLDLKHPGLGRAFAAGLAQLRQLQSLVLDFEESRLNPNASFASDVLSAVQSELSECSLNFAACDVAPGSLASIADLLSRQHRLQRLHLDLRAQEVNGVVPGIAKRWPNITDLSLSFFNSDLSGPTMDVLSAALPRNLTSFKLNIDGCSQLAPKNIETLLRKLPAGLAHLDLELEWKTVCGAKEIKFPPLLQTLRFHCSALYEPGSNQARFVQAFCGAIQPLKVQSLKLGFAMCDFSLESAAKLAKCLPTSLRELEMNVDGVVNATDTTQRWEETLRPLQIRFGEGVQIPQEGSSSEDRREKLSSLFALLR</sequence>
<evidence type="ECO:0000313" key="2">
    <source>
        <dbReference type="Proteomes" id="UP000604046"/>
    </source>
</evidence>
<comment type="caution">
    <text evidence="1">The sequence shown here is derived from an EMBL/GenBank/DDBJ whole genome shotgun (WGS) entry which is preliminary data.</text>
</comment>
<protein>
    <recommendedName>
        <fullName evidence="3">F-box domain-containing protein</fullName>
    </recommendedName>
</protein>
<dbReference type="AlphaFoldDB" id="A0A812P214"/>
<reference evidence="1" key="1">
    <citation type="submission" date="2021-02" db="EMBL/GenBank/DDBJ databases">
        <authorList>
            <person name="Dougan E. K."/>
            <person name="Rhodes N."/>
            <person name="Thang M."/>
            <person name="Chan C."/>
        </authorList>
    </citation>
    <scope>NUCLEOTIDE SEQUENCE</scope>
</reference>
<evidence type="ECO:0000313" key="1">
    <source>
        <dbReference type="EMBL" id="CAE7346939.1"/>
    </source>
</evidence>